<dbReference type="InterPro" id="IPR050272">
    <property type="entry name" value="Isochorismatase-like_hydrls"/>
</dbReference>
<feature type="domain" description="Isochorismatase-like" evidence="3">
    <location>
        <begin position="20"/>
        <end position="182"/>
    </location>
</feature>
<evidence type="ECO:0000313" key="5">
    <source>
        <dbReference type="Proteomes" id="UP000824469"/>
    </source>
</evidence>
<evidence type="ECO:0000256" key="1">
    <source>
        <dbReference type="ARBA" id="ARBA00006336"/>
    </source>
</evidence>
<dbReference type="PANTHER" id="PTHR43540:SF6">
    <property type="entry name" value="ISOCHORISMATASE-LIKE DOMAIN-CONTAINING PROTEIN"/>
    <property type="match status" value="1"/>
</dbReference>
<comment type="caution">
    <text evidence="4">The sequence shown here is derived from an EMBL/GenBank/DDBJ whole genome shotgun (WGS) entry which is preliminary data.</text>
</comment>
<accession>A0AA38GIE6</accession>
<dbReference type="OMA" id="DAGIMGW"/>
<sequence>MENSYTEYETRRRNPEPRTTVLLVIDMQVHFQDIATPILPAIQRTIEFCRSQKIPVVYTRHSHKDPSDYGMLGEWWNDIIHDGTPDAEIMPEVDRKATDKLVHKHTYSGFYNTDLEKYLHEQGKTEVIITGVMTNLCCETTARDAFLRGFRVFFSSDATATLNKDLHDSTLKNLAYGFAYLVNCQRLEDAFA</sequence>
<protein>
    <recommendedName>
        <fullName evidence="3">Isochorismatase-like domain-containing protein</fullName>
    </recommendedName>
</protein>
<keyword evidence="2" id="KW-0378">Hydrolase</keyword>
<dbReference type="EMBL" id="JAHRHJ020000003">
    <property type="protein sequence ID" value="KAH9323551.1"/>
    <property type="molecule type" value="Genomic_DNA"/>
</dbReference>
<gene>
    <name evidence="4" type="ORF">KI387_018190</name>
</gene>
<dbReference type="AlphaFoldDB" id="A0AA38GIE6"/>
<comment type="similarity">
    <text evidence="1">Belongs to the isochorismatase family.</text>
</comment>
<dbReference type="InterPro" id="IPR000868">
    <property type="entry name" value="Isochorismatase-like_dom"/>
</dbReference>
<reference evidence="4 5" key="1">
    <citation type="journal article" date="2021" name="Nat. Plants">
        <title>The Taxus genome provides insights into paclitaxel biosynthesis.</title>
        <authorList>
            <person name="Xiong X."/>
            <person name="Gou J."/>
            <person name="Liao Q."/>
            <person name="Li Y."/>
            <person name="Zhou Q."/>
            <person name="Bi G."/>
            <person name="Li C."/>
            <person name="Du R."/>
            <person name="Wang X."/>
            <person name="Sun T."/>
            <person name="Guo L."/>
            <person name="Liang H."/>
            <person name="Lu P."/>
            <person name="Wu Y."/>
            <person name="Zhang Z."/>
            <person name="Ro D.K."/>
            <person name="Shang Y."/>
            <person name="Huang S."/>
            <person name="Yan J."/>
        </authorList>
    </citation>
    <scope>NUCLEOTIDE SEQUENCE [LARGE SCALE GENOMIC DNA]</scope>
    <source>
        <strain evidence="4">Ta-2019</strain>
    </source>
</reference>
<dbReference type="Pfam" id="PF00857">
    <property type="entry name" value="Isochorismatase"/>
    <property type="match status" value="1"/>
</dbReference>
<evidence type="ECO:0000313" key="4">
    <source>
        <dbReference type="EMBL" id="KAH9323551.1"/>
    </source>
</evidence>
<evidence type="ECO:0000259" key="3">
    <source>
        <dbReference type="Pfam" id="PF00857"/>
    </source>
</evidence>
<name>A0AA38GIE6_TAXCH</name>
<keyword evidence="5" id="KW-1185">Reference proteome</keyword>
<dbReference type="CDD" id="cd00431">
    <property type="entry name" value="cysteine_hydrolases"/>
    <property type="match status" value="1"/>
</dbReference>
<dbReference type="GO" id="GO:0016787">
    <property type="term" value="F:hydrolase activity"/>
    <property type="evidence" value="ECO:0007669"/>
    <property type="project" value="UniProtKB-KW"/>
</dbReference>
<dbReference type="InterPro" id="IPR036380">
    <property type="entry name" value="Isochorismatase-like_sf"/>
</dbReference>
<organism evidence="4 5">
    <name type="scientific">Taxus chinensis</name>
    <name type="common">Chinese yew</name>
    <name type="synonym">Taxus wallichiana var. chinensis</name>
    <dbReference type="NCBI Taxonomy" id="29808"/>
    <lineage>
        <taxon>Eukaryota</taxon>
        <taxon>Viridiplantae</taxon>
        <taxon>Streptophyta</taxon>
        <taxon>Embryophyta</taxon>
        <taxon>Tracheophyta</taxon>
        <taxon>Spermatophyta</taxon>
        <taxon>Pinopsida</taxon>
        <taxon>Pinidae</taxon>
        <taxon>Conifers II</taxon>
        <taxon>Cupressales</taxon>
        <taxon>Taxaceae</taxon>
        <taxon>Taxus</taxon>
    </lineage>
</organism>
<dbReference type="Gene3D" id="3.40.50.850">
    <property type="entry name" value="Isochorismatase-like"/>
    <property type="match status" value="1"/>
</dbReference>
<dbReference type="SUPFAM" id="SSF52499">
    <property type="entry name" value="Isochorismatase-like hydrolases"/>
    <property type="match status" value="1"/>
</dbReference>
<dbReference type="PANTHER" id="PTHR43540">
    <property type="entry name" value="PEROXYUREIDOACRYLATE/UREIDOACRYLATE AMIDOHYDROLASE-RELATED"/>
    <property type="match status" value="1"/>
</dbReference>
<proteinExistence type="inferred from homology"/>
<dbReference type="Proteomes" id="UP000824469">
    <property type="component" value="Unassembled WGS sequence"/>
</dbReference>
<evidence type="ECO:0000256" key="2">
    <source>
        <dbReference type="ARBA" id="ARBA00022801"/>
    </source>
</evidence>